<name>A0A2B7XYR3_POLH7</name>
<dbReference type="EMBL" id="PDNA01000097">
    <property type="protein sequence ID" value="PGH14059.1"/>
    <property type="molecule type" value="Genomic_DNA"/>
</dbReference>
<reference evidence="2 3" key="1">
    <citation type="submission" date="2017-10" db="EMBL/GenBank/DDBJ databases">
        <title>Comparative genomics in systemic dimorphic fungi from Ajellomycetaceae.</title>
        <authorList>
            <person name="Munoz J.F."/>
            <person name="Mcewen J.G."/>
            <person name="Clay O.K."/>
            <person name="Cuomo C.A."/>
        </authorList>
    </citation>
    <scope>NUCLEOTIDE SEQUENCE [LARGE SCALE GENOMIC DNA]</scope>
    <source>
        <strain evidence="2 3">UAMH7299</strain>
    </source>
</reference>
<keyword evidence="3" id="KW-1185">Reference proteome</keyword>
<organism evidence="2 3">
    <name type="scientific">Polytolypa hystricis (strain UAMH7299)</name>
    <dbReference type="NCBI Taxonomy" id="1447883"/>
    <lineage>
        <taxon>Eukaryota</taxon>
        <taxon>Fungi</taxon>
        <taxon>Dikarya</taxon>
        <taxon>Ascomycota</taxon>
        <taxon>Pezizomycotina</taxon>
        <taxon>Eurotiomycetes</taxon>
        <taxon>Eurotiomycetidae</taxon>
        <taxon>Onygenales</taxon>
        <taxon>Onygenales incertae sedis</taxon>
        <taxon>Polytolypa</taxon>
    </lineage>
</organism>
<evidence type="ECO:0000256" key="1">
    <source>
        <dbReference type="SAM" id="MobiDB-lite"/>
    </source>
</evidence>
<evidence type="ECO:0000313" key="3">
    <source>
        <dbReference type="Proteomes" id="UP000224634"/>
    </source>
</evidence>
<dbReference type="AlphaFoldDB" id="A0A2B7XYR3"/>
<accession>A0A2B7XYR3</accession>
<sequence>MSSIFTGDKMGAQSEALRQTRSTAGKIAPTHPKNSPAAIGGDDIKHLCGRCIEYTFINKADLDCDKGEADPDPCSNYE</sequence>
<dbReference type="Proteomes" id="UP000224634">
    <property type="component" value="Unassembled WGS sequence"/>
</dbReference>
<evidence type="ECO:0000313" key="2">
    <source>
        <dbReference type="EMBL" id="PGH14059.1"/>
    </source>
</evidence>
<comment type="caution">
    <text evidence="2">The sequence shown here is derived from an EMBL/GenBank/DDBJ whole genome shotgun (WGS) entry which is preliminary data.</text>
</comment>
<gene>
    <name evidence="2" type="ORF">AJ80_06063</name>
</gene>
<proteinExistence type="predicted"/>
<protein>
    <submittedName>
        <fullName evidence="2">Uncharacterized protein</fullName>
    </submittedName>
</protein>
<feature type="region of interest" description="Disordered" evidence="1">
    <location>
        <begin position="1"/>
        <end position="39"/>
    </location>
</feature>